<dbReference type="EMBL" id="FRDI01000011">
    <property type="protein sequence ID" value="SHN69337.1"/>
    <property type="molecule type" value="Genomic_DNA"/>
</dbReference>
<keyword evidence="2" id="KW-0472">Membrane</keyword>
<dbReference type="RefSeq" id="WP_072697623.1">
    <property type="nucleotide sequence ID" value="NZ_FRDI01000011.1"/>
</dbReference>
<dbReference type="AlphaFoldDB" id="A0A1M7TF63"/>
<reference evidence="3 4" key="1">
    <citation type="submission" date="2016-12" db="EMBL/GenBank/DDBJ databases">
        <authorList>
            <person name="Song W.-J."/>
            <person name="Kurnit D.M."/>
        </authorList>
    </citation>
    <scope>NUCLEOTIDE SEQUENCE [LARGE SCALE GENOMIC DNA]</scope>
    <source>
        <strain evidence="3 4">DSM 11393</strain>
    </source>
</reference>
<dbReference type="STRING" id="1121455.SAMN02745728_01936"/>
<organism evidence="3 4">
    <name type="scientific">Desulfovibrio litoralis DSM 11393</name>
    <dbReference type="NCBI Taxonomy" id="1121455"/>
    <lineage>
        <taxon>Bacteria</taxon>
        <taxon>Pseudomonadati</taxon>
        <taxon>Thermodesulfobacteriota</taxon>
        <taxon>Desulfovibrionia</taxon>
        <taxon>Desulfovibrionales</taxon>
        <taxon>Desulfovibrionaceae</taxon>
        <taxon>Desulfovibrio</taxon>
    </lineage>
</organism>
<evidence type="ECO:0000256" key="2">
    <source>
        <dbReference type="SAM" id="Phobius"/>
    </source>
</evidence>
<keyword evidence="2" id="KW-1133">Transmembrane helix</keyword>
<feature type="transmembrane region" description="Helical" evidence="2">
    <location>
        <begin position="80"/>
        <end position="99"/>
    </location>
</feature>
<accession>A0A1M7TF63</accession>
<proteinExistence type="predicted"/>
<keyword evidence="2" id="KW-0812">Transmembrane</keyword>
<dbReference type="InterPro" id="IPR024399">
    <property type="entry name" value="DUF2628"/>
</dbReference>
<keyword evidence="4" id="KW-1185">Reference proteome</keyword>
<feature type="region of interest" description="Disordered" evidence="1">
    <location>
        <begin position="1"/>
        <end position="31"/>
    </location>
</feature>
<evidence type="ECO:0000256" key="1">
    <source>
        <dbReference type="SAM" id="MobiDB-lite"/>
    </source>
</evidence>
<evidence type="ECO:0000313" key="3">
    <source>
        <dbReference type="EMBL" id="SHN69337.1"/>
    </source>
</evidence>
<gene>
    <name evidence="3" type="ORF">SAMN02745728_01936</name>
</gene>
<dbReference type="OrthoDB" id="4727912at2"/>
<sequence>MQNPTEQSQEPSTQQYTQASQTDQDPNGEFPPHIANLDVSLRLKNAFMLIEKYKMHSPSGIMMSPQDKNNAPPASDNRKMVSWLTFFFTPFYYIFTGMWRKGLVILAGTVLFMFALEMIFLTLFNREIPDPFYSPFTITNAVIWAKTAFYDRYRQVVKKEVFWW</sequence>
<dbReference type="Proteomes" id="UP000186469">
    <property type="component" value="Unassembled WGS sequence"/>
</dbReference>
<protein>
    <recommendedName>
        <fullName evidence="5">DUF2628 domain-containing protein</fullName>
    </recommendedName>
</protein>
<dbReference type="Pfam" id="PF10947">
    <property type="entry name" value="DUF2628"/>
    <property type="match status" value="1"/>
</dbReference>
<feature type="compositionally biased region" description="Polar residues" evidence="1">
    <location>
        <begin position="1"/>
        <end position="25"/>
    </location>
</feature>
<feature type="transmembrane region" description="Helical" evidence="2">
    <location>
        <begin position="105"/>
        <end position="124"/>
    </location>
</feature>
<name>A0A1M7TF63_9BACT</name>
<evidence type="ECO:0000313" key="4">
    <source>
        <dbReference type="Proteomes" id="UP000186469"/>
    </source>
</evidence>
<evidence type="ECO:0008006" key="5">
    <source>
        <dbReference type="Google" id="ProtNLM"/>
    </source>
</evidence>